<accession>A0A0A8Y1C9</accession>
<dbReference type="InterPro" id="IPR003340">
    <property type="entry name" value="B3_DNA-bd"/>
</dbReference>
<evidence type="ECO:0000256" key="8">
    <source>
        <dbReference type="ARBA" id="ARBA00023242"/>
    </source>
</evidence>
<evidence type="ECO:0000256" key="6">
    <source>
        <dbReference type="ARBA" id="ARBA00023125"/>
    </source>
</evidence>
<evidence type="ECO:0008006" key="13">
    <source>
        <dbReference type="Google" id="ProtNLM"/>
    </source>
</evidence>
<evidence type="ECO:0000256" key="9">
    <source>
        <dbReference type="SAM" id="MobiDB-lite"/>
    </source>
</evidence>
<feature type="compositionally biased region" description="Basic residues" evidence="9">
    <location>
        <begin position="181"/>
        <end position="190"/>
    </location>
</feature>
<sequence>MLSASDAGRIGRLVLPKKCAEAYFPPISQPEGLPLKVQDVSGKEWIFQFRFWPNNNSRMYVLEGVTPCIQAMQLQAGDTVTFSRIDPEGKLVMGFRKATNIASEQEQTTKPANGAPTSSEANGKVSAPDSSPNGAVSRQNKVNTESKSSSPVEQATVSKVDMGGLAQKEAPGTGQSSPGPVKRKATSVGQKIKRLRMDHEESMELKITWEEAQELLRPPPKAPSIVVVDGHEFEEYEEPPILGRKTYFVTDQSGMNHQWAQCEDCSKWRKLPVDALLPCRWTCSDNKWDPERSSCGPAQEISMEELGELIPIKAGPGGAKKTQNEDRT</sequence>
<dbReference type="SMART" id="SM01019">
    <property type="entry name" value="B3"/>
    <property type="match status" value="1"/>
</dbReference>
<protein>
    <recommendedName>
        <fullName evidence="13">TF-B3 domain-containing protein</fullName>
    </recommendedName>
</protein>
<dbReference type="GO" id="GO:0005634">
    <property type="term" value="C:nucleus"/>
    <property type="evidence" value="ECO:0007669"/>
    <property type="project" value="UniProtKB-SubCell"/>
</dbReference>
<keyword evidence="3" id="KW-0863">Zinc-finger</keyword>
<keyword evidence="8" id="KW-0539">Nucleus</keyword>
<feature type="compositionally biased region" description="Polar residues" evidence="9">
    <location>
        <begin position="102"/>
        <end position="121"/>
    </location>
</feature>
<keyword evidence="4" id="KW-0862">Zinc</keyword>
<feature type="domain" description="TF-B3" evidence="10">
    <location>
        <begin position="1"/>
        <end position="99"/>
    </location>
</feature>
<dbReference type="Gene3D" id="2.40.330.10">
    <property type="entry name" value="DNA-binding pseudobarrel domain"/>
    <property type="match status" value="1"/>
</dbReference>
<dbReference type="GO" id="GO:0003677">
    <property type="term" value="F:DNA binding"/>
    <property type="evidence" value="ECO:0007669"/>
    <property type="project" value="UniProtKB-KW"/>
</dbReference>
<dbReference type="Pfam" id="PF07496">
    <property type="entry name" value="zf-CW"/>
    <property type="match status" value="1"/>
</dbReference>
<evidence type="ECO:0000256" key="7">
    <source>
        <dbReference type="ARBA" id="ARBA00023163"/>
    </source>
</evidence>
<dbReference type="PROSITE" id="PS51050">
    <property type="entry name" value="ZF_CW"/>
    <property type="match status" value="1"/>
</dbReference>
<evidence type="ECO:0000256" key="5">
    <source>
        <dbReference type="ARBA" id="ARBA00023015"/>
    </source>
</evidence>
<dbReference type="EMBL" id="GBRH01278014">
    <property type="protein sequence ID" value="JAD19881.1"/>
    <property type="molecule type" value="Transcribed_RNA"/>
</dbReference>
<evidence type="ECO:0000256" key="4">
    <source>
        <dbReference type="ARBA" id="ARBA00022833"/>
    </source>
</evidence>
<reference evidence="12" key="2">
    <citation type="journal article" date="2015" name="Data Brief">
        <title>Shoot transcriptome of the giant reed, Arundo donax.</title>
        <authorList>
            <person name="Barrero R.A."/>
            <person name="Guerrero F.D."/>
            <person name="Moolhuijzen P."/>
            <person name="Goolsby J.A."/>
            <person name="Tidwell J."/>
            <person name="Bellgard S.E."/>
            <person name="Bellgard M.I."/>
        </authorList>
    </citation>
    <scope>NUCLEOTIDE SEQUENCE</scope>
    <source>
        <tissue evidence="12">Shoot tissue taken approximately 20 cm above the soil surface</tissue>
    </source>
</reference>
<dbReference type="AlphaFoldDB" id="A0A0A8Y1C9"/>
<evidence type="ECO:0000256" key="2">
    <source>
        <dbReference type="ARBA" id="ARBA00022723"/>
    </source>
</evidence>
<keyword evidence="5" id="KW-0805">Transcription regulation</keyword>
<dbReference type="InterPro" id="IPR015300">
    <property type="entry name" value="DNA-bd_pseudobarrel_sf"/>
</dbReference>
<evidence type="ECO:0000256" key="1">
    <source>
        <dbReference type="ARBA" id="ARBA00004123"/>
    </source>
</evidence>
<dbReference type="Gene3D" id="3.30.40.100">
    <property type="match status" value="1"/>
</dbReference>
<dbReference type="GO" id="GO:0008270">
    <property type="term" value="F:zinc ion binding"/>
    <property type="evidence" value="ECO:0007669"/>
    <property type="project" value="UniProtKB-KW"/>
</dbReference>
<feature type="compositionally biased region" description="Polar residues" evidence="9">
    <location>
        <begin position="128"/>
        <end position="157"/>
    </location>
</feature>
<comment type="subcellular location">
    <subcellularLocation>
        <location evidence="1">Nucleus</location>
    </subcellularLocation>
</comment>
<keyword evidence="6" id="KW-0238">DNA-binding</keyword>
<keyword evidence="2" id="KW-0479">Metal-binding</keyword>
<dbReference type="PANTHER" id="PTHR46245">
    <property type="entry name" value="B3 DOMAIN-CONTAINING PROTEIN OS07G0563300"/>
    <property type="match status" value="1"/>
</dbReference>
<evidence type="ECO:0000259" key="10">
    <source>
        <dbReference type="PROSITE" id="PS50863"/>
    </source>
</evidence>
<feature type="region of interest" description="Disordered" evidence="9">
    <location>
        <begin position="308"/>
        <end position="328"/>
    </location>
</feature>
<dbReference type="PROSITE" id="PS50863">
    <property type="entry name" value="B3"/>
    <property type="match status" value="1"/>
</dbReference>
<feature type="domain" description="CW-type" evidence="11">
    <location>
        <begin position="253"/>
        <end position="303"/>
    </location>
</feature>
<name>A0A0A8Y1C9_ARUDO</name>
<keyword evidence="7" id="KW-0804">Transcription</keyword>
<feature type="region of interest" description="Disordered" evidence="9">
    <location>
        <begin position="102"/>
        <end position="190"/>
    </location>
</feature>
<evidence type="ECO:0000259" key="11">
    <source>
        <dbReference type="PROSITE" id="PS51050"/>
    </source>
</evidence>
<dbReference type="SUPFAM" id="SSF101936">
    <property type="entry name" value="DNA-binding pseudobarrel domain"/>
    <property type="match status" value="1"/>
</dbReference>
<reference evidence="12" key="1">
    <citation type="submission" date="2014-09" db="EMBL/GenBank/DDBJ databases">
        <authorList>
            <person name="Magalhaes I.L.F."/>
            <person name="Oliveira U."/>
            <person name="Santos F.R."/>
            <person name="Vidigal T.H.D.A."/>
            <person name="Brescovit A.D."/>
            <person name="Santos A.J."/>
        </authorList>
    </citation>
    <scope>NUCLEOTIDE SEQUENCE</scope>
    <source>
        <tissue evidence="12">Shoot tissue taken approximately 20 cm above the soil surface</tissue>
    </source>
</reference>
<dbReference type="PANTHER" id="PTHR46245:SF10">
    <property type="entry name" value="B3 DOMAIN-CONTAINING TRANSCRIPTION FACTOR VAL3"/>
    <property type="match status" value="1"/>
</dbReference>
<dbReference type="InterPro" id="IPR011124">
    <property type="entry name" value="Znf_CW"/>
</dbReference>
<dbReference type="Pfam" id="PF02362">
    <property type="entry name" value="B3"/>
    <property type="match status" value="1"/>
</dbReference>
<proteinExistence type="predicted"/>
<evidence type="ECO:0000256" key="3">
    <source>
        <dbReference type="ARBA" id="ARBA00022771"/>
    </source>
</evidence>
<organism evidence="12">
    <name type="scientific">Arundo donax</name>
    <name type="common">Giant reed</name>
    <name type="synonym">Donax arundinaceus</name>
    <dbReference type="NCBI Taxonomy" id="35708"/>
    <lineage>
        <taxon>Eukaryota</taxon>
        <taxon>Viridiplantae</taxon>
        <taxon>Streptophyta</taxon>
        <taxon>Embryophyta</taxon>
        <taxon>Tracheophyta</taxon>
        <taxon>Spermatophyta</taxon>
        <taxon>Magnoliopsida</taxon>
        <taxon>Liliopsida</taxon>
        <taxon>Poales</taxon>
        <taxon>Poaceae</taxon>
        <taxon>PACMAD clade</taxon>
        <taxon>Arundinoideae</taxon>
        <taxon>Arundineae</taxon>
        <taxon>Arundo</taxon>
    </lineage>
</organism>
<dbReference type="CDD" id="cd10017">
    <property type="entry name" value="B3_DNA"/>
    <property type="match status" value="1"/>
</dbReference>
<evidence type="ECO:0000313" key="12">
    <source>
        <dbReference type="EMBL" id="JAD19881.1"/>
    </source>
</evidence>